<dbReference type="PANTHER" id="PTHR11351:SF31">
    <property type="entry name" value="DESATURASE 1, ISOFORM A-RELATED"/>
    <property type="match status" value="1"/>
</dbReference>
<feature type="transmembrane region" description="Helical" evidence="15">
    <location>
        <begin position="883"/>
        <end position="904"/>
    </location>
</feature>
<evidence type="ECO:0000256" key="11">
    <source>
        <dbReference type="ARBA" id="ARBA00023098"/>
    </source>
</evidence>
<feature type="transmembrane region" description="Helical" evidence="15">
    <location>
        <begin position="966"/>
        <end position="986"/>
    </location>
</feature>
<evidence type="ECO:0000256" key="12">
    <source>
        <dbReference type="ARBA" id="ARBA00023136"/>
    </source>
</evidence>
<dbReference type="CDD" id="cd00180">
    <property type="entry name" value="PKc"/>
    <property type="match status" value="1"/>
</dbReference>
<dbReference type="GO" id="GO:0004672">
    <property type="term" value="F:protein kinase activity"/>
    <property type="evidence" value="ECO:0007669"/>
    <property type="project" value="InterPro"/>
</dbReference>
<reference evidence="18" key="1">
    <citation type="journal article" date="2023" name="Mol. Plant Microbe Interact.">
        <title>Elucidating the Obligate Nature and Biological Capacity of an Invasive Fungal Corn Pathogen.</title>
        <authorList>
            <person name="MacCready J.S."/>
            <person name="Roggenkamp E.M."/>
            <person name="Gdanetz K."/>
            <person name="Chilvers M.I."/>
        </authorList>
    </citation>
    <scope>NUCLEOTIDE SEQUENCE</scope>
    <source>
        <strain evidence="18">PM02</strain>
    </source>
</reference>
<comment type="similarity">
    <text evidence="2">Belongs to the fatty acid desaturase type 1 family.</text>
</comment>
<dbReference type="PROSITE" id="PS50011">
    <property type="entry name" value="PROTEIN_KINASE_DOM"/>
    <property type="match status" value="1"/>
</dbReference>
<dbReference type="Proteomes" id="UP001217918">
    <property type="component" value="Unassembled WGS sequence"/>
</dbReference>
<dbReference type="GO" id="GO:0020037">
    <property type="term" value="F:heme binding"/>
    <property type="evidence" value="ECO:0007669"/>
    <property type="project" value="InterPro"/>
</dbReference>
<feature type="compositionally biased region" description="Polar residues" evidence="14">
    <location>
        <begin position="92"/>
        <end position="101"/>
    </location>
</feature>
<protein>
    <submittedName>
        <fullName evidence="18">Uncharacterized protein</fullName>
    </submittedName>
</protein>
<dbReference type="InterPro" id="IPR036400">
    <property type="entry name" value="Cyt_B5-like_heme/steroid_sf"/>
</dbReference>
<feature type="region of interest" description="Disordered" evidence="14">
    <location>
        <begin position="91"/>
        <end position="110"/>
    </location>
</feature>
<keyword evidence="4" id="KW-0349">Heme</keyword>
<dbReference type="InterPro" id="IPR001522">
    <property type="entry name" value="FADS-1_CS"/>
</dbReference>
<keyword evidence="10" id="KW-0408">Iron</keyword>
<evidence type="ECO:0000256" key="9">
    <source>
        <dbReference type="ARBA" id="ARBA00023002"/>
    </source>
</evidence>
<evidence type="ECO:0000256" key="8">
    <source>
        <dbReference type="ARBA" id="ARBA00022989"/>
    </source>
</evidence>
<keyword evidence="11" id="KW-0443">Lipid metabolism</keyword>
<evidence type="ECO:0000256" key="10">
    <source>
        <dbReference type="ARBA" id="ARBA00023004"/>
    </source>
</evidence>
<evidence type="ECO:0000256" key="1">
    <source>
        <dbReference type="ARBA" id="ARBA00004141"/>
    </source>
</evidence>
<feature type="region of interest" description="Disordered" evidence="14">
    <location>
        <begin position="504"/>
        <end position="526"/>
    </location>
</feature>
<dbReference type="InterPro" id="IPR005804">
    <property type="entry name" value="FA_desaturase_dom"/>
</dbReference>
<dbReference type="InterPro" id="IPR011009">
    <property type="entry name" value="Kinase-like_dom_sf"/>
</dbReference>
<feature type="domain" description="Cytochrome b5 heme-binding" evidence="17">
    <location>
        <begin position="1144"/>
        <end position="1222"/>
    </location>
</feature>
<keyword evidence="3" id="KW-0444">Lipid biosynthesis</keyword>
<feature type="region of interest" description="Disordered" evidence="14">
    <location>
        <begin position="558"/>
        <end position="577"/>
    </location>
</feature>
<dbReference type="PRINTS" id="PR00075">
    <property type="entry name" value="FACDDSATRASE"/>
</dbReference>
<evidence type="ECO:0000259" key="17">
    <source>
        <dbReference type="PROSITE" id="PS50255"/>
    </source>
</evidence>
<feature type="region of interest" description="Disordered" evidence="14">
    <location>
        <begin position="616"/>
        <end position="686"/>
    </location>
</feature>
<feature type="compositionally biased region" description="Basic and acidic residues" evidence="14">
    <location>
        <begin position="626"/>
        <end position="643"/>
    </location>
</feature>
<name>A0AAD9MA32_9PEZI</name>
<dbReference type="Pfam" id="PF07714">
    <property type="entry name" value="PK_Tyr_Ser-Thr"/>
    <property type="match status" value="1"/>
</dbReference>
<evidence type="ECO:0000256" key="15">
    <source>
        <dbReference type="SAM" id="Phobius"/>
    </source>
</evidence>
<evidence type="ECO:0000256" key="2">
    <source>
        <dbReference type="ARBA" id="ARBA00009295"/>
    </source>
</evidence>
<accession>A0AAD9MA32</accession>
<dbReference type="SUPFAM" id="SSF56112">
    <property type="entry name" value="Protein kinase-like (PK-like)"/>
    <property type="match status" value="1"/>
</dbReference>
<evidence type="ECO:0000313" key="18">
    <source>
        <dbReference type="EMBL" id="KAK2067590.1"/>
    </source>
</evidence>
<dbReference type="InterPro" id="IPR000719">
    <property type="entry name" value="Prot_kinase_dom"/>
</dbReference>
<evidence type="ECO:0000256" key="4">
    <source>
        <dbReference type="ARBA" id="ARBA00022617"/>
    </source>
</evidence>
<dbReference type="EMBL" id="JAQQPM010000001">
    <property type="protein sequence ID" value="KAK2067590.1"/>
    <property type="molecule type" value="Genomic_DNA"/>
</dbReference>
<dbReference type="InterPro" id="IPR001199">
    <property type="entry name" value="Cyt_B5-like_heme/steroid-bd"/>
</dbReference>
<dbReference type="GO" id="GO:0004768">
    <property type="term" value="F:stearoyl-CoA 9-desaturase activity"/>
    <property type="evidence" value="ECO:0007669"/>
    <property type="project" value="TreeGrafter"/>
</dbReference>
<keyword evidence="7" id="KW-0276">Fatty acid metabolism</keyword>
<keyword evidence="9" id="KW-0560">Oxidoreductase</keyword>
<evidence type="ECO:0000259" key="16">
    <source>
        <dbReference type="PROSITE" id="PS50011"/>
    </source>
</evidence>
<evidence type="ECO:0000256" key="14">
    <source>
        <dbReference type="SAM" id="MobiDB-lite"/>
    </source>
</evidence>
<dbReference type="SMART" id="SM01117">
    <property type="entry name" value="Cyt-b5"/>
    <property type="match status" value="1"/>
</dbReference>
<dbReference type="GO" id="GO:0005506">
    <property type="term" value="F:iron ion binding"/>
    <property type="evidence" value="ECO:0007669"/>
    <property type="project" value="TreeGrafter"/>
</dbReference>
<feature type="region of interest" description="Disordered" evidence="14">
    <location>
        <begin position="1238"/>
        <end position="1258"/>
    </location>
</feature>
<dbReference type="Gene3D" id="1.10.510.10">
    <property type="entry name" value="Transferase(Phosphotransferase) domain 1"/>
    <property type="match status" value="1"/>
</dbReference>
<evidence type="ECO:0000256" key="5">
    <source>
        <dbReference type="ARBA" id="ARBA00022692"/>
    </source>
</evidence>
<keyword evidence="6" id="KW-0479">Metal-binding</keyword>
<keyword evidence="19" id="KW-1185">Reference proteome</keyword>
<sequence>MWRRWFVKDKDGDVGRVEAAPAGSALESFGRDHGARPDLVRRISRKVVAGLPRAQTFKRQQSELRNNLEATEPTPAERRTVSMDRRLHHESIATQADSNPRASAPDFLSHSLDGDTAPASLIKSLPSSPLQDKMRYGIGGVAASVGDANSITTSEYDAMIRVELEATWILNLSMHFRDKSKREKFFVTYRPPECPSLWRRVTISLDYRDAPENSLEMDLVRTKFQRDKMAKIYEAIRESLNDIQFYDTVTNLKLQTQIKEKDIEFEAHMSGFVYKVNIRGQVLIKKEIPGPDTVDEFLYEINALNRLSRSRNVIEFYGVVVDDREEHVKGLLISFADKGALIDVIYDHDHTLSWVRREKWARQIVAGLSEIHEAGFVQGDFTLSNIVIDEGDNAKIIDINRRGCPVGWEPPEATPLIESGQRISMYIGVKSDLYQLGMVLWSLAMQEDEPEQRRRPLQIDADIAVPAWYRYIVEMCLSEDPSERKQASSLLSVFPKAVEPSQAHASGPLFSDGGYRQQQGYPEPGLYESQPIVKTVQPSADWPCVGWDRNSMTDDLCYYPPRGRSPPSPQPSSHDDFARYGRCMPSWSDHYQEAVTALSVGDAPPAGAEADRYRHENEEAPGGVQRKREAEPKFVDGDIEDKGNALPSHEATHKEIPPDAAAVSQAKAPDLTVKAPPPPGAPHTPVFEHVPDYLAGVGTAYDVAANSSSSSSSSRRQDVILDDDEDDDFDVLAGAEDVENVALKTHTILAQTASIDAGALDDHHDGSGWSFGDAAGMLGCGLRFPGHPDPQLFRCGQITKAFHAGRHYRLHCPKEDQNWYKHVNWLSTTLIIFLPLAGFISAYWVTLQRNTALFAIAYYFFSGLGITAGYHRLWAHRSYKATLPLRIFLAAGGAAAVEGSARWWSRDHRSHHRYTDTDKDPYSVRKGLLYSHLGWMVMKQNPKRIGRTDITDLNADPVIVWQHKNYLKCVIFCALVIPTVACGVFFNDWLGGFVYAGILRVCFVQQATFCVNSLAHWLGDQPFDDRDSPRDHLVTALVTLGEGYHNFHHEFPVDYRNGIEWYQYDPTKHFIWLCSLVGLAYDLKTFRRNAIELGRWQQQKKKLDARKLEVDWDNQTDRAWYLAEAEKLDQRRSKLDWGTPIADLQEITWDDYVSRCNNGECLIAIEGVVHDVKSFIAYHPGGRALINSGIGKDATGMFTGGVYEHNNAAHNLLRLMRVGRLVGGSEVEIWKRSQPERIVPAGTQATRNSPPPASAVAA</sequence>
<evidence type="ECO:0000256" key="7">
    <source>
        <dbReference type="ARBA" id="ARBA00022832"/>
    </source>
</evidence>
<dbReference type="PROSITE" id="PS00476">
    <property type="entry name" value="FATTY_ACID_DESATUR_1"/>
    <property type="match status" value="1"/>
</dbReference>
<dbReference type="Gene3D" id="3.10.120.10">
    <property type="entry name" value="Cytochrome b5-like heme/steroid binding domain"/>
    <property type="match status" value="1"/>
</dbReference>
<dbReference type="SUPFAM" id="SSF55856">
    <property type="entry name" value="Cytochrome b5-like heme/steroid binding domain"/>
    <property type="match status" value="1"/>
</dbReference>
<evidence type="ECO:0000256" key="6">
    <source>
        <dbReference type="ARBA" id="ARBA00022723"/>
    </source>
</evidence>
<evidence type="ECO:0000313" key="19">
    <source>
        <dbReference type="Proteomes" id="UP001217918"/>
    </source>
</evidence>
<comment type="caution">
    <text evidence="18">The sequence shown here is derived from an EMBL/GenBank/DDBJ whole genome shotgun (WGS) entry which is preliminary data.</text>
</comment>
<dbReference type="PROSITE" id="PS50255">
    <property type="entry name" value="CYTOCHROME_B5_2"/>
    <property type="match status" value="1"/>
</dbReference>
<proteinExistence type="inferred from homology"/>
<dbReference type="GO" id="GO:0005524">
    <property type="term" value="F:ATP binding"/>
    <property type="evidence" value="ECO:0007669"/>
    <property type="project" value="InterPro"/>
</dbReference>
<dbReference type="Pfam" id="PF00487">
    <property type="entry name" value="FA_desaturase"/>
    <property type="match status" value="1"/>
</dbReference>
<feature type="compositionally biased region" description="Polar residues" evidence="14">
    <location>
        <begin position="57"/>
        <end position="69"/>
    </location>
</feature>
<evidence type="ECO:0000256" key="3">
    <source>
        <dbReference type="ARBA" id="ARBA00022516"/>
    </source>
</evidence>
<evidence type="ECO:0000256" key="13">
    <source>
        <dbReference type="ARBA" id="ARBA00023160"/>
    </source>
</evidence>
<gene>
    <name evidence="18" type="ORF">P8C59_001316</name>
</gene>
<dbReference type="InterPro" id="IPR001245">
    <property type="entry name" value="Ser-Thr/Tyr_kinase_cat_dom"/>
</dbReference>
<feature type="region of interest" description="Disordered" evidence="14">
    <location>
        <begin position="54"/>
        <end position="83"/>
    </location>
</feature>
<comment type="subcellular location">
    <subcellularLocation>
        <location evidence="1">Membrane</location>
        <topology evidence="1">Multi-pass membrane protein</topology>
    </subcellularLocation>
</comment>
<feature type="domain" description="Protein kinase" evidence="16">
    <location>
        <begin position="259"/>
        <end position="510"/>
    </location>
</feature>
<dbReference type="CDD" id="cd03505">
    <property type="entry name" value="Delta9-FADS-like"/>
    <property type="match status" value="1"/>
</dbReference>
<dbReference type="AlphaFoldDB" id="A0AAD9MA32"/>
<feature type="transmembrane region" description="Helical" evidence="15">
    <location>
        <begin position="852"/>
        <end position="871"/>
    </location>
</feature>
<dbReference type="GO" id="GO:0006636">
    <property type="term" value="P:unsaturated fatty acid biosynthetic process"/>
    <property type="evidence" value="ECO:0007669"/>
    <property type="project" value="TreeGrafter"/>
</dbReference>
<dbReference type="Pfam" id="PF00173">
    <property type="entry name" value="Cyt-b5"/>
    <property type="match status" value="1"/>
</dbReference>
<feature type="compositionally biased region" description="Pro residues" evidence="14">
    <location>
        <begin position="1249"/>
        <end position="1258"/>
    </location>
</feature>
<keyword evidence="5 15" id="KW-0812">Transmembrane</keyword>
<dbReference type="PROSITE" id="PS00191">
    <property type="entry name" value="CYTOCHROME_B5_1"/>
    <property type="match status" value="1"/>
</dbReference>
<dbReference type="GO" id="GO:0005789">
    <property type="term" value="C:endoplasmic reticulum membrane"/>
    <property type="evidence" value="ECO:0007669"/>
    <property type="project" value="TreeGrafter"/>
</dbReference>
<feature type="transmembrane region" description="Helical" evidence="15">
    <location>
        <begin position="825"/>
        <end position="845"/>
    </location>
</feature>
<keyword evidence="12 15" id="KW-0472">Membrane</keyword>
<keyword evidence="8 15" id="KW-1133">Transmembrane helix</keyword>
<dbReference type="InterPro" id="IPR018506">
    <property type="entry name" value="Cyt_B5_heme-BS"/>
</dbReference>
<dbReference type="InterPro" id="IPR015876">
    <property type="entry name" value="Acyl-CoA_DS"/>
</dbReference>
<organism evidence="18 19">
    <name type="scientific">Phyllachora maydis</name>
    <dbReference type="NCBI Taxonomy" id="1825666"/>
    <lineage>
        <taxon>Eukaryota</taxon>
        <taxon>Fungi</taxon>
        <taxon>Dikarya</taxon>
        <taxon>Ascomycota</taxon>
        <taxon>Pezizomycotina</taxon>
        <taxon>Sordariomycetes</taxon>
        <taxon>Sordariomycetidae</taxon>
        <taxon>Phyllachorales</taxon>
        <taxon>Phyllachoraceae</taxon>
        <taxon>Phyllachora</taxon>
    </lineage>
</organism>
<keyword evidence="13" id="KW-0275">Fatty acid biosynthesis</keyword>
<dbReference type="PANTHER" id="PTHR11351">
    <property type="entry name" value="ACYL-COA DESATURASE"/>
    <property type="match status" value="1"/>
</dbReference>